<evidence type="ECO:0000313" key="8">
    <source>
        <dbReference type="Proteomes" id="UP000694523"/>
    </source>
</evidence>
<dbReference type="Ensembl" id="ENSNMLT00000038207.1">
    <property type="protein sequence ID" value="ENSNMLP00000034304.1"/>
    <property type="gene ID" value="ENSNMLG00000016789.1"/>
</dbReference>
<feature type="region of interest" description="Disordered" evidence="6">
    <location>
        <begin position="193"/>
        <end position="291"/>
    </location>
</feature>
<feature type="compositionally biased region" description="Low complexity" evidence="6">
    <location>
        <begin position="54"/>
        <end position="69"/>
    </location>
</feature>
<evidence type="ECO:0000256" key="3">
    <source>
        <dbReference type="ARBA" id="ARBA00022553"/>
    </source>
</evidence>
<proteinExistence type="predicted"/>
<dbReference type="SUPFAM" id="SSF90257">
    <property type="entry name" value="Myosin rod fragments"/>
    <property type="match status" value="1"/>
</dbReference>
<comment type="subcellular location">
    <subcellularLocation>
        <location evidence="1">Cytoplasm</location>
    </subcellularLocation>
</comment>
<sequence length="1461" mass="166056">LPTEAMETVDTDKYEEPQLKGHVISGQQTMDQTESFGAIGDTQMNGPVPPIAPPQSTSSPVHSSEEPSPGVAAYLPMMLEKAEGASTELTSHTGDALQSLRLSMPMQETDLCKHTRPSLEMENEEKIRLEARRRLEEQLKQYRVQRHKERSHRSNPKNRPFSTLDPELMLHPEALPRASTVAMTTEYSFLRTSVPRGPKLGSLGIPPPREKKSRSPRPNKIHSLADYKTPENDGGSSGSGGGARTADSTVRSLQTSISSVSTVSEVSIDGSESGARHNDGNDSDSSSYSSVSTRGAYGMLAARQQGPYTVEGREIAAEAMGQFPSLQEVLQAASEERHLLEMEQDRESTAEPRSRRDSFSSSISIESSVMGHDEMLQVLKEKMRLEGQLESLSSEANQALKEKTELQAQLAAVNAQLQAKNEEAQFSQQKQSSLTKEVGSLKQNCSQLEKAMVELQGNLESRNASLASLSNDLKVAEDQYNRLMGKVEEMQQTVTSRDSTVQELRQQMGGLQGQLQQVQLERNTLQSRLKTSQAEIDSLQQVRHWYQQQLAIAQEARVRLQSEMANIQTGQMNQIGVLEHLKLENVTLSHQLSETQHRSIKDKERIAVQLQSIEADMLTQEASYKQIQDAKTMVEDDLQQKLEQFEAEREELLKLANTASTLERELEQVKLTLSQKDVQLQSLQKEHLELMQQLTLTQENLQTKEQSINQLEARYLELEAQLTELQTESNAKDDNIQFLQNEKIVLEVALQAARADKSQLDEGAEKLGEDVLVASDLLDQLRQDVKVKTNQIETLQQENNSLKKQAQKLKEQFMQQKVMVEAYRRDASSKDQLINELKSTKKRLLSEVKELKQELLGVQEQKQRAELEQGRLQKEVVRVQEQMTNMEAHLVTIQKERDELENQVQTLQFDRSQLAVVTEENEGLRKQVEQMESEAKKAISEQKVRMKRLGTDLTSAQKEMKAKHKAYENAVGILSRRLQEALTEKETTEAELVKLKAQVSDGGHNQIEALQAELKAVNNSKSMLERELQEVITLTSTELEEYQEKVFELEDELQESRCFKKRIRKLEDANKKLALELEHEKGKLAGLAQSHNALREHSNILETALAKREADLVQLNLQVQAVLKRKEEEDQQMRQVVQTLQLALEKEKSKVNDLKEQVAAAKAEAAHNRRHYRAAMLELSEIKKELEAKGDLVKVLQHEAQKLQAQDEQHAQEVTQFQEELSEAQSQLQILQKHLDEELAKQPLTNQEVEDLKWEVEQRQREIESQKQQLEMMEQCHHRELENLQTALQNIKVELETVQEDLSGTRKDKFMLQAKVGELRNSMKTVLLQNQQLKQDLKQNRMRKRIELKSEGNPSNPATPVKIPDCPVPASLLDELLKPSTSVNKEPLNNLHNCLRQLKEEMDSLQRQMEEHTVTVHESINSWPNGEDELAQLELEKNVSKSYFVLYTTVMQPHPYCLLEK</sequence>
<feature type="coiled-coil region" evidence="5">
    <location>
        <begin position="635"/>
        <end position="941"/>
    </location>
</feature>
<dbReference type="InterPro" id="IPR051841">
    <property type="entry name" value="MT-Golgi_org_protein"/>
</dbReference>
<feature type="compositionally biased region" description="Low complexity" evidence="6">
    <location>
        <begin position="255"/>
        <end position="268"/>
    </location>
</feature>
<reference evidence="7" key="2">
    <citation type="submission" date="2025-09" db="UniProtKB">
        <authorList>
            <consortium name="Ensembl"/>
        </authorList>
    </citation>
    <scope>IDENTIFICATION</scope>
</reference>
<keyword evidence="2" id="KW-0963">Cytoplasm</keyword>
<feature type="coiled-coil region" evidence="5">
    <location>
        <begin position="971"/>
        <end position="1083"/>
    </location>
</feature>
<feature type="coiled-coil region" evidence="5">
    <location>
        <begin position="1388"/>
        <end position="1415"/>
    </location>
</feature>
<keyword evidence="8" id="KW-1185">Reference proteome</keyword>
<dbReference type="Proteomes" id="UP000694523">
    <property type="component" value="Unplaced"/>
</dbReference>
<dbReference type="PANTHER" id="PTHR18902:SF26">
    <property type="entry name" value="GOLGIN SUBFAMILY A MEMBER 3"/>
    <property type="match status" value="1"/>
</dbReference>
<dbReference type="Gene3D" id="1.20.5.170">
    <property type="match status" value="1"/>
</dbReference>
<feature type="compositionally biased region" description="Basic and acidic residues" evidence="6">
    <location>
        <begin position="10"/>
        <end position="19"/>
    </location>
</feature>
<feature type="compositionally biased region" description="Basic residues" evidence="6">
    <location>
        <begin position="143"/>
        <end position="156"/>
    </location>
</feature>
<protein>
    <submittedName>
        <fullName evidence="7">Golgin A3</fullName>
    </submittedName>
</protein>
<dbReference type="PANTHER" id="PTHR18902">
    <property type="entry name" value="NUCLEAR MITOTIC APPARATUS PROTEIN 1-RELATED"/>
    <property type="match status" value="1"/>
</dbReference>
<accession>A0A8C6UKJ8</accession>
<keyword evidence="4 5" id="KW-0175">Coiled coil</keyword>
<evidence type="ECO:0000256" key="4">
    <source>
        <dbReference type="ARBA" id="ARBA00023054"/>
    </source>
</evidence>
<feature type="region of interest" description="Disordered" evidence="6">
    <location>
        <begin position="1"/>
        <end position="71"/>
    </location>
</feature>
<organism evidence="7 8">
    <name type="scientific">Neogobius melanostomus</name>
    <name type="common">round goby</name>
    <dbReference type="NCBI Taxonomy" id="47308"/>
    <lineage>
        <taxon>Eukaryota</taxon>
        <taxon>Metazoa</taxon>
        <taxon>Chordata</taxon>
        <taxon>Craniata</taxon>
        <taxon>Vertebrata</taxon>
        <taxon>Euteleostomi</taxon>
        <taxon>Actinopterygii</taxon>
        <taxon>Neopterygii</taxon>
        <taxon>Teleostei</taxon>
        <taxon>Neoteleostei</taxon>
        <taxon>Acanthomorphata</taxon>
        <taxon>Gobiaria</taxon>
        <taxon>Gobiiformes</taxon>
        <taxon>Gobioidei</taxon>
        <taxon>Gobiidae</taxon>
        <taxon>Benthophilinae</taxon>
        <taxon>Neogobiini</taxon>
        <taxon>Neogobius</taxon>
    </lineage>
</organism>
<evidence type="ECO:0000256" key="6">
    <source>
        <dbReference type="SAM" id="MobiDB-lite"/>
    </source>
</evidence>
<feature type="compositionally biased region" description="Basic and acidic residues" evidence="6">
    <location>
        <begin position="342"/>
        <end position="358"/>
    </location>
</feature>
<feature type="coiled-coil region" evidence="5">
    <location>
        <begin position="1112"/>
        <end position="1308"/>
    </location>
</feature>
<reference evidence="7" key="1">
    <citation type="submission" date="2025-08" db="UniProtKB">
        <authorList>
            <consortium name="Ensembl"/>
        </authorList>
    </citation>
    <scope>IDENTIFICATION</scope>
</reference>
<feature type="coiled-coil region" evidence="5">
    <location>
        <begin position="375"/>
        <end position="542"/>
    </location>
</feature>
<name>A0A8C6UKJ8_9GOBI</name>
<evidence type="ECO:0000256" key="2">
    <source>
        <dbReference type="ARBA" id="ARBA00022490"/>
    </source>
</evidence>
<keyword evidence="3" id="KW-0597">Phosphoprotein</keyword>
<feature type="compositionally biased region" description="Polar residues" evidence="6">
    <location>
        <begin position="25"/>
        <end position="35"/>
    </location>
</feature>
<feature type="region of interest" description="Disordered" evidence="6">
    <location>
        <begin position="342"/>
        <end position="363"/>
    </location>
</feature>
<dbReference type="GO" id="GO:0005737">
    <property type="term" value="C:cytoplasm"/>
    <property type="evidence" value="ECO:0007669"/>
    <property type="project" value="UniProtKB-SubCell"/>
</dbReference>
<evidence type="ECO:0000256" key="5">
    <source>
        <dbReference type="SAM" id="Coils"/>
    </source>
</evidence>
<feature type="region of interest" description="Disordered" evidence="6">
    <location>
        <begin position="143"/>
        <end position="167"/>
    </location>
</feature>
<evidence type="ECO:0000313" key="7">
    <source>
        <dbReference type="Ensembl" id="ENSNMLP00000034304.1"/>
    </source>
</evidence>
<feature type="compositionally biased region" description="Basic residues" evidence="6">
    <location>
        <begin position="211"/>
        <end position="220"/>
    </location>
</feature>
<evidence type="ECO:0000256" key="1">
    <source>
        <dbReference type="ARBA" id="ARBA00004496"/>
    </source>
</evidence>